<dbReference type="KEGG" id="rxy:Rxyl_0515"/>
<dbReference type="GO" id="GO:0016020">
    <property type="term" value="C:membrane"/>
    <property type="evidence" value="ECO:0007669"/>
    <property type="project" value="TreeGrafter"/>
</dbReference>
<keyword evidence="2" id="KW-0378">Hydrolase</keyword>
<name>Q1AYN9_RUBXD</name>
<dbReference type="PANTHER" id="PTHR43798:SF33">
    <property type="entry name" value="HYDROLASE, PUTATIVE (AFU_ORTHOLOGUE AFUA_2G14860)-RELATED"/>
    <property type="match status" value="1"/>
</dbReference>
<dbReference type="Proteomes" id="UP000006637">
    <property type="component" value="Chromosome"/>
</dbReference>
<evidence type="ECO:0000313" key="2">
    <source>
        <dbReference type="EMBL" id="ABG03489.1"/>
    </source>
</evidence>
<dbReference type="EMBL" id="CP000386">
    <property type="protein sequence ID" value="ABG03489.1"/>
    <property type="molecule type" value="Genomic_DNA"/>
</dbReference>
<feature type="domain" description="AB hydrolase-1" evidence="1">
    <location>
        <begin position="26"/>
        <end position="159"/>
    </location>
</feature>
<dbReference type="InterPro" id="IPR050266">
    <property type="entry name" value="AB_hydrolase_sf"/>
</dbReference>
<dbReference type="eggNOG" id="COG0596">
    <property type="taxonomic scope" value="Bacteria"/>
</dbReference>
<dbReference type="Pfam" id="PF00561">
    <property type="entry name" value="Abhydrolase_1"/>
    <property type="match status" value="1"/>
</dbReference>
<dbReference type="HOGENOM" id="CLU_020336_36_0_11"/>
<evidence type="ECO:0000313" key="3">
    <source>
        <dbReference type="Proteomes" id="UP000006637"/>
    </source>
</evidence>
<keyword evidence="3" id="KW-1185">Reference proteome</keyword>
<dbReference type="InterPro" id="IPR029058">
    <property type="entry name" value="AB_hydrolase_fold"/>
</dbReference>
<dbReference type="AlphaFoldDB" id="Q1AYN9"/>
<proteinExistence type="predicted"/>
<dbReference type="Gene3D" id="3.40.50.1820">
    <property type="entry name" value="alpha/beta hydrolase"/>
    <property type="match status" value="1"/>
</dbReference>
<dbReference type="PANTHER" id="PTHR43798">
    <property type="entry name" value="MONOACYLGLYCEROL LIPASE"/>
    <property type="match status" value="1"/>
</dbReference>
<accession>Q1AYN9</accession>
<dbReference type="STRING" id="266117.Rxyl_0515"/>
<protein>
    <submittedName>
        <fullName evidence="2">Alpha/beta hydrolase fold</fullName>
    </submittedName>
</protein>
<dbReference type="SUPFAM" id="SSF53474">
    <property type="entry name" value="alpha/beta-Hydrolases"/>
    <property type="match status" value="1"/>
</dbReference>
<dbReference type="MEROPS" id="S33.010"/>
<reference evidence="2 3" key="1">
    <citation type="submission" date="2006-06" db="EMBL/GenBank/DDBJ databases">
        <title>Complete sequence of Rubrobacter xylanophilus DSM 9941.</title>
        <authorList>
            <consortium name="US DOE Joint Genome Institute"/>
            <person name="Copeland A."/>
            <person name="Lucas S."/>
            <person name="Lapidus A."/>
            <person name="Barry K."/>
            <person name="Detter J.C."/>
            <person name="Glavina del Rio T."/>
            <person name="Hammon N."/>
            <person name="Israni S."/>
            <person name="Dalin E."/>
            <person name="Tice H."/>
            <person name="Pitluck S."/>
            <person name="Munk A.C."/>
            <person name="Brettin T."/>
            <person name="Bruce D."/>
            <person name="Han C."/>
            <person name="Tapia R."/>
            <person name="Gilna P."/>
            <person name="Schmutz J."/>
            <person name="Larimer F."/>
            <person name="Land M."/>
            <person name="Hauser L."/>
            <person name="Kyrpides N."/>
            <person name="Lykidis A."/>
            <person name="da Costa M.S."/>
            <person name="Rainey F.A."/>
            <person name="Empadinhas N."/>
            <person name="Jolivet E."/>
            <person name="Battista J.R."/>
            <person name="Richardson P."/>
        </authorList>
    </citation>
    <scope>NUCLEOTIDE SEQUENCE [LARGE SCALE GENOMIC DNA]</scope>
    <source>
        <strain evidence="3">DSM 9941 / NBRC 16129 / PRD-1</strain>
    </source>
</reference>
<dbReference type="ESTHER" id="rubxd-q1ayn9">
    <property type="family name" value="6_AlphaBeta_hydrolase"/>
</dbReference>
<organism evidence="2 3">
    <name type="scientific">Rubrobacter xylanophilus (strain DSM 9941 / JCM 11954 / NBRC 16129 / PRD-1)</name>
    <dbReference type="NCBI Taxonomy" id="266117"/>
    <lineage>
        <taxon>Bacteria</taxon>
        <taxon>Bacillati</taxon>
        <taxon>Actinomycetota</taxon>
        <taxon>Rubrobacteria</taxon>
        <taxon>Rubrobacterales</taxon>
        <taxon>Rubrobacteraceae</taxon>
        <taxon>Rubrobacter</taxon>
    </lineage>
</organism>
<evidence type="ECO:0000259" key="1">
    <source>
        <dbReference type="Pfam" id="PF00561"/>
    </source>
</evidence>
<dbReference type="RefSeq" id="WP_011563507.1">
    <property type="nucleotide sequence ID" value="NC_008148.1"/>
</dbReference>
<dbReference type="GO" id="GO:0016787">
    <property type="term" value="F:hydrolase activity"/>
    <property type="evidence" value="ECO:0007669"/>
    <property type="project" value="UniProtKB-KW"/>
</dbReference>
<sequence>MTGWREERVPGEVELAVSLWGEGPDPVLCLHGITAQHRAFNFLARCLDGRRPLAGMDLRGRGNSGKPPAGCYGLGAHAGDVVRVLDHLGLREATIAGHSMGAFVGLEVARRHPERVRALILLDGGWPRAGEPSGELDEGLERAFSRLEMTFAGLEEYLDFWFPGRNLSPEDLPPELEDYYRYDLEEADGGLRPKASLAAAREDARYLASRGPTVRELAGVRCPVALVRAAEGFFPGSDPLIPDPVRDAMAGALDVRREILAAGANHYTLLLDPRHVRRWAGLAADEGWAR</sequence>
<dbReference type="PhylomeDB" id="Q1AYN9"/>
<gene>
    <name evidence="2" type="ordered locus">Rxyl_0515</name>
</gene>
<dbReference type="InterPro" id="IPR000073">
    <property type="entry name" value="AB_hydrolase_1"/>
</dbReference>